<dbReference type="PANTHER" id="PTHR43963:SF4">
    <property type="entry name" value="CARBONYL REDUCTASE (NADPH)"/>
    <property type="match status" value="1"/>
</dbReference>
<dbReference type="AlphaFoldDB" id="A0A443SEG3"/>
<dbReference type="PANTHER" id="PTHR43963">
    <property type="entry name" value="CARBONYL REDUCTASE 1-RELATED"/>
    <property type="match status" value="1"/>
</dbReference>
<protein>
    <recommendedName>
        <fullName evidence="4">carbonyl reductase (NADPH)</fullName>
        <ecNumber evidence="4">1.1.1.184</ecNumber>
    </recommendedName>
</protein>
<dbReference type="Proteomes" id="UP000288716">
    <property type="component" value="Unassembled WGS sequence"/>
</dbReference>
<comment type="caution">
    <text evidence="5">The sequence shown here is derived from an EMBL/GenBank/DDBJ whole genome shotgun (WGS) entry which is preliminary data.</text>
</comment>
<evidence type="ECO:0000256" key="3">
    <source>
        <dbReference type="ARBA" id="ARBA00023002"/>
    </source>
</evidence>
<proteinExistence type="inferred from homology"/>
<sequence length="277" mass="30932">MVSRVAVVTGSNKGIGFGIVRNLCHKFDGDVILTARSEERGLEAVNKLKADGLNPKFHQLDINDTKTIEKLRDFLQENYGGLDVLVNNAAIAYSYDSKAPVLEQAENTVGTNFFGTRNVCNILFPLLRPHARVVNVSSSAGMLMRVPNKEIRERFGSPTLTEDELVSIVNEYLEDVRNSVHKQKGWPPTTYIASKVPVSALTFIQQRNFNNDKREDIIVNAVHPGYVDTDMTNHKGQLTVEQGAEAPTYLALIPANATEPKGQMVWFDKRIVNWFTD</sequence>
<dbReference type="PRINTS" id="PR00081">
    <property type="entry name" value="GDHRDH"/>
</dbReference>
<dbReference type="EC" id="1.1.1.184" evidence="4"/>
<evidence type="ECO:0000256" key="2">
    <source>
        <dbReference type="ARBA" id="ARBA00022857"/>
    </source>
</evidence>
<keyword evidence="3" id="KW-0560">Oxidoreductase</keyword>
<dbReference type="InterPro" id="IPR045313">
    <property type="entry name" value="CBR1-like"/>
</dbReference>
<dbReference type="OrthoDB" id="7289984at2759"/>
<dbReference type="EMBL" id="NCKV01003249">
    <property type="protein sequence ID" value="RWS25914.1"/>
    <property type="molecule type" value="Genomic_DNA"/>
</dbReference>
<gene>
    <name evidence="5" type="ORF">B4U80_07422</name>
</gene>
<reference evidence="5 6" key="1">
    <citation type="journal article" date="2018" name="Gigascience">
        <title>Genomes of trombidid mites reveal novel predicted allergens and laterally-transferred genes associated with secondary metabolism.</title>
        <authorList>
            <person name="Dong X."/>
            <person name="Chaisiri K."/>
            <person name="Xia D."/>
            <person name="Armstrong S.D."/>
            <person name="Fang Y."/>
            <person name="Donnelly M.J."/>
            <person name="Kadowaki T."/>
            <person name="McGarry J.W."/>
            <person name="Darby A.C."/>
            <person name="Makepeace B.L."/>
        </authorList>
    </citation>
    <scope>NUCLEOTIDE SEQUENCE [LARGE SCALE GENOMIC DNA]</scope>
    <source>
        <strain evidence="5">UoL-UT</strain>
    </source>
</reference>
<evidence type="ECO:0000313" key="6">
    <source>
        <dbReference type="Proteomes" id="UP000288716"/>
    </source>
</evidence>
<dbReference type="Pfam" id="PF00106">
    <property type="entry name" value="adh_short"/>
    <property type="match status" value="1"/>
</dbReference>
<dbReference type="CDD" id="cd05324">
    <property type="entry name" value="carb_red_PTCR-like_SDR_c"/>
    <property type="match status" value="1"/>
</dbReference>
<keyword evidence="2" id="KW-0521">NADP</keyword>
<dbReference type="Gene3D" id="3.40.50.720">
    <property type="entry name" value="NAD(P)-binding Rossmann-like Domain"/>
    <property type="match status" value="1"/>
</dbReference>
<evidence type="ECO:0000256" key="4">
    <source>
        <dbReference type="ARBA" id="ARBA00026118"/>
    </source>
</evidence>
<comment type="similarity">
    <text evidence="1">Belongs to the short-chain dehydrogenases/reductases (SDR) family.</text>
</comment>
<dbReference type="GO" id="GO:0004090">
    <property type="term" value="F:carbonyl reductase (NADPH) activity"/>
    <property type="evidence" value="ECO:0007669"/>
    <property type="project" value="UniProtKB-EC"/>
</dbReference>
<dbReference type="STRING" id="299467.A0A443SEG3"/>
<name>A0A443SEG3_9ACAR</name>
<keyword evidence="6" id="KW-1185">Reference proteome</keyword>
<dbReference type="InterPro" id="IPR036291">
    <property type="entry name" value="NAD(P)-bd_dom_sf"/>
</dbReference>
<dbReference type="SUPFAM" id="SSF51735">
    <property type="entry name" value="NAD(P)-binding Rossmann-fold domains"/>
    <property type="match status" value="1"/>
</dbReference>
<evidence type="ECO:0000256" key="1">
    <source>
        <dbReference type="ARBA" id="ARBA00006484"/>
    </source>
</evidence>
<evidence type="ECO:0000313" key="5">
    <source>
        <dbReference type="EMBL" id="RWS25914.1"/>
    </source>
</evidence>
<dbReference type="VEuPathDB" id="VectorBase:LDEU006126"/>
<accession>A0A443SEG3</accession>
<organism evidence="5 6">
    <name type="scientific">Leptotrombidium deliense</name>
    <dbReference type="NCBI Taxonomy" id="299467"/>
    <lineage>
        <taxon>Eukaryota</taxon>
        <taxon>Metazoa</taxon>
        <taxon>Ecdysozoa</taxon>
        <taxon>Arthropoda</taxon>
        <taxon>Chelicerata</taxon>
        <taxon>Arachnida</taxon>
        <taxon>Acari</taxon>
        <taxon>Acariformes</taxon>
        <taxon>Trombidiformes</taxon>
        <taxon>Prostigmata</taxon>
        <taxon>Anystina</taxon>
        <taxon>Parasitengona</taxon>
        <taxon>Trombiculoidea</taxon>
        <taxon>Trombiculidae</taxon>
        <taxon>Leptotrombidium</taxon>
    </lineage>
</organism>
<dbReference type="InterPro" id="IPR002347">
    <property type="entry name" value="SDR_fam"/>
</dbReference>